<feature type="domain" description="PAZ" evidence="2">
    <location>
        <begin position="312"/>
        <end position="450"/>
    </location>
</feature>
<dbReference type="InterPro" id="IPR036085">
    <property type="entry name" value="PAZ_dom_sf"/>
</dbReference>
<dbReference type="Pfam" id="PF02170">
    <property type="entry name" value="PAZ"/>
    <property type="match status" value="1"/>
</dbReference>
<dbReference type="SUPFAM" id="SSF53098">
    <property type="entry name" value="Ribonuclease H-like"/>
    <property type="match status" value="1"/>
</dbReference>
<dbReference type="Gene3D" id="3.40.50.2300">
    <property type="match status" value="1"/>
</dbReference>
<dbReference type="GO" id="GO:0003723">
    <property type="term" value="F:RNA binding"/>
    <property type="evidence" value="ECO:0007669"/>
    <property type="project" value="InterPro"/>
</dbReference>
<dbReference type="CDD" id="cd04657">
    <property type="entry name" value="Piwi_ago-like"/>
    <property type="match status" value="1"/>
</dbReference>
<feature type="domain" description="Piwi" evidence="3">
    <location>
        <begin position="629"/>
        <end position="946"/>
    </location>
</feature>
<dbReference type="Pfam" id="PF08699">
    <property type="entry name" value="ArgoL1"/>
    <property type="match status" value="1"/>
</dbReference>
<proteinExistence type="predicted"/>
<evidence type="ECO:0000256" key="1">
    <source>
        <dbReference type="SAM" id="MobiDB-lite"/>
    </source>
</evidence>
<dbReference type="EMBL" id="JAQIZZ010000007">
    <property type="protein sequence ID" value="KAJ5532694.1"/>
    <property type="molecule type" value="Genomic_DNA"/>
</dbReference>
<gene>
    <name evidence="4" type="ORF">N7494_009246</name>
</gene>
<feature type="region of interest" description="Disordered" evidence="1">
    <location>
        <begin position="1"/>
        <end position="64"/>
    </location>
</feature>
<dbReference type="Proteomes" id="UP001220324">
    <property type="component" value="Unassembled WGS sequence"/>
</dbReference>
<sequence length="984" mass="110036">MSSYRGDRSSSRGEYRGGSRGDSRGGGGYRGDSRGRGDRGGSRGDSRGGGGYRGPPPATADVLTANPPELSKELHKFEDQCLKEGPKVAGFEKPARRPAYGSLGKLITVRANFFELSLDPSREFHTYRVAISPEPTPKRLKKDVFDKLLKHERITAVFGSSDMAQELITSGPLESLSPIKINLPDGNKKEPKTYTVKISKAEEKDGVVHQFSQKCLSSSLKSTQQVYPVEQETVAMRAINIMMTRVPYGDKGVVITGKGRQKFFWIDSRKQFAYLGGGLEVLRGFFTSVRLGADRLLLNVNVNHGTFFRPGPMIDLTHGFMKEYGEDRQLFNRYIRGLRVEVSHLPPDKDENGVEKRRQKSVWGLASPKDGKKGDKFNPRVQNLGSSPPNVEFWETDHDDKSGKTGKYISVKDYFRKAYKMDIKESVPVLNVGNAERPVYLPQEVCKILPGQTFNGELCTTQRQAIIKFCCRRPPDNYVSIMNDGLEILGVKEQKKLKDAGVKVGSQMMAVPARVLAPPTLKYGQKPTTPRAASWNLRDVKFTTPAPNPTWAVISLMSAAKMTKHMVDDLAKRNEPEKSIKELQNSLRELGIVWQPPNQPYKAFTYTPATCLDVVEGILQKCKERKVKFLVVLMSDGEEKAFNHLKWGGDCTHGILTHVCKIDKFTSGDKQYLANNAMKVNLKLSGVCQVLDSKKNAVLIGEGKTMVVGLDVTHPSSNDPESCPSVSAIVASTDSKMGQWPGEIRIQGRREEVILQVGLMMEGRLRRWKKENGSLPQNILIYRDGVSEGQYAIMIRDEISNIRKECERIYTERGAKPPKISYVVVGKRHHVRFFPTSSADLDRNNNPNPGTCVDRGITRPALWDFYLQAQAAIMGSARPAHYIVMEDDIFTCADKPKGLTGQPMNDLQEITHSICYMMGRCTRSVSYCTPAFLADRFCDRARKYVLAHYTKFNEAKGFKDPAAPPPTMGDLRLHDRTAEHMVYI</sequence>
<feature type="compositionally biased region" description="Basic and acidic residues" evidence="1">
    <location>
        <begin position="31"/>
        <end position="46"/>
    </location>
</feature>
<dbReference type="InterPro" id="IPR012337">
    <property type="entry name" value="RNaseH-like_sf"/>
</dbReference>
<name>A0AAD6CRD1_9EURO</name>
<dbReference type="Pfam" id="PF02171">
    <property type="entry name" value="Piwi"/>
    <property type="match status" value="1"/>
</dbReference>
<dbReference type="Gene3D" id="2.170.260.10">
    <property type="entry name" value="paz domain"/>
    <property type="match status" value="1"/>
</dbReference>
<dbReference type="InterPro" id="IPR014811">
    <property type="entry name" value="ArgoL1"/>
</dbReference>
<keyword evidence="5" id="KW-1185">Reference proteome</keyword>
<dbReference type="CDD" id="cd02846">
    <property type="entry name" value="PAZ_argonaute_like"/>
    <property type="match status" value="1"/>
</dbReference>
<dbReference type="SUPFAM" id="SSF101690">
    <property type="entry name" value="PAZ domain"/>
    <property type="match status" value="2"/>
</dbReference>
<accession>A0AAD6CRD1</accession>
<evidence type="ECO:0000313" key="4">
    <source>
        <dbReference type="EMBL" id="KAJ5532694.1"/>
    </source>
</evidence>
<evidence type="ECO:0008006" key="6">
    <source>
        <dbReference type="Google" id="ProtNLM"/>
    </source>
</evidence>
<organism evidence="4 5">
    <name type="scientific">Penicillium frequentans</name>
    <dbReference type="NCBI Taxonomy" id="3151616"/>
    <lineage>
        <taxon>Eukaryota</taxon>
        <taxon>Fungi</taxon>
        <taxon>Dikarya</taxon>
        <taxon>Ascomycota</taxon>
        <taxon>Pezizomycotina</taxon>
        <taxon>Eurotiomycetes</taxon>
        <taxon>Eurotiomycetidae</taxon>
        <taxon>Eurotiales</taxon>
        <taxon>Aspergillaceae</taxon>
        <taxon>Penicillium</taxon>
    </lineage>
</organism>
<dbReference type="SMART" id="SM01163">
    <property type="entry name" value="DUF1785"/>
    <property type="match status" value="1"/>
</dbReference>
<evidence type="ECO:0000259" key="3">
    <source>
        <dbReference type="PROSITE" id="PS50822"/>
    </source>
</evidence>
<dbReference type="SMART" id="SM00950">
    <property type="entry name" value="Piwi"/>
    <property type="match status" value="1"/>
</dbReference>
<evidence type="ECO:0000259" key="2">
    <source>
        <dbReference type="PROSITE" id="PS50821"/>
    </source>
</evidence>
<dbReference type="AlphaFoldDB" id="A0AAD6CRD1"/>
<dbReference type="InterPro" id="IPR032474">
    <property type="entry name" value="Argonaute_N"/>
</dbReference>
<dbReference type="Pfam" id="PF16486">
    <property type="entry name" value="ArgoN"/>
    <property type="match status" value="1"/>
</dbReference>
<dbReference type="InterPro" id="IPR032472">
    <property type="entry name" value="ArgoL2"/>
</dbReference>
<dbReference type="PANTHER" id="PTHR22891">
    <property type="entry name" value="EUKARYOTIC TRANSLATION INITIATION FACTOR 2C"/>
    <property type="match status" value="1"/>
</dbReference>
<dbReference type="InterPro" id="IPR036397">
    <property type="entry name" value="RNaseH_sf"/>
</dbReference>
<reference evidence="4 5" key="1">
    <citation type="journal article" date="2023" name="IMA Fungus">
        <title>Comparative genomic study of the Penicillium genus elucidates a diverse pangenome and 15 lateral gene transfer events.</title>
        <authorList>
            <person name="Petersen C."/>
            <person name="Sorensen T."/>
            <person name="Nielsen M.R."/>
            <person name="Sondergaard T.E."/>
            <person name="Sorensen J.L."/>
            <person name="Fitzpatrick D.A."/>
            <person name="Frisvad J.C."/>
            <person name="Nielsen K.L."/>
        </authorList>
    </citation>
    <scope>NUCLEOTIDE SEQUENCE [LARGE SCALE GENOMIC DNA]</scope>
    <source>
        <strain evidence="4 5">IBT 35679</strain>
    </source>
</reference>
<dbReference type="PROSITE" id="PS50821">
    <property type="entry name" value="PAZ"/>
    <property type="match status" value="1"/>
</dbReference>
<dbReference type="Gene3D" id="3.30.420.10">
    <property type="entry name" value="Ribonuclease H-like superfamily/Ribonuclease H"/>
    <property type="match status" value="1"/>
</dbReference>
<dbReference type="InterPro" id="IPR003165">
    <property type="entry name" value="Piwi"/>
</dbReference>
<dbReference type="InterPro" id="IPR003100">
    <property type="entry name" value="PAZ_dom"/>
</dbReference>
<evidence type="ECO:0000313" key="5">
    <source>
        <dbReference type="Proteomes" id="UP001220324"/>
    </source>
</evidence>
<protein>
    <recommendedName>
        <fullName evidence="6">Piwi domain-containing protein</fullName>
    </recommendedName>
</protein>
<dbReference type="Pfam" id="PF16488">
    <property type="entry name" value="ArgoL2"/>
    <property type="match status" value="1"/>
</dbReference>
<comment type="caution">
    <text evidence="4">The sequence shown here is derived from an EMBL/GenBank/DDBJ whole genome shotgun (WGS) entry which is preliminary data.</text>
</comment>
<feature type="compositionally biased region" description="Basic and acidic residues" evidence="1">
    <location>
        <begin position="1"/>
        <end position="23"/>
    </location>
</feature>
<dbReference type="InterPro" id="IPR045246">
    <property type="entry name" value="Piwi_ago-like"/>
</dbReference>
<dbReference type="PROSITE" id="PS50822">
    <property type="entry name" value="PIWI"/>
    <property type="match status" value="1"/>
</dbReference>